<evidence type="ECO:0000313" key="20">
    <source>
        <dbReference type="EMBL" id="MFC5476427.1"/>
    </source>
</evidence>
<dbReference type="Pfam" id="PF00593">
    <property type="entry name" value="TonB_dep_Rec_b-barrel"/>
    <property type="match status" value="1"/>
</dbReference>
<dbReference type="Proteomes" id="UP001596045">
    <property type="component" value="Unassembled WGS sequence"/>
</dbReference>
<dbReference type="Pfam" id="PF07715">
    <property type="entry name" value="Plug"/>
    <property type="match status" value="1"/>
</dbReference>
<dbReference type="InterPro" id="IPR010105">
    <property type="entry name" value="TonB_sidphr_rcpt"/>
</dbReference>
<comment type="similarity">
    <text evidence="2 14 15">Belongs to the TonB-dependent receptor family.</text>
</comment>
<dbReference type="InterPro" id="IPR036942">
    <property type="entry name" value="Beta-barrel_TonB_sf"/>
</dbReference>
<dbReference type="NCBIfam" id="TIGR01783">
    <property type="entry name" value="TonB-siderophor"/>
    <property type="match status" value="1"/>
</dbReference>
<name>A0ABW0MH52_9BURK</name>
<protein>
    <submittedName>
        <fullName evidence="20">TonB-dependent receptor</fullName>
    </submittedName>
</protein>
<dbReference type="InterPro" id="IPR037066">
    <property type="entry name" value="Plug_dom_sf"/>
</dbReference>
<reference evidence="21" key="1">
    <citation type="journal article" date="2019" name="Int. J. Syst. Evol. Microbiol.">
        <title>The Global Catalogue of Microorganisms (GCM) 10K type strain sequencing project: providing services to taxonomists for standard genome sequencing and annotation.</title>
        <authorList>
            <consortium name="The Broad Institute Genomics Platform"/>
            <consortium name="The Broad Institute Genome Sequencing Center for Infectious Disease"/>
            <person name="Wu L."/>
            <person name="Ma J."/>
        </authorList>
    </citation>
    <scope>NUCLEOTIDE SEQUENCE [LARGE SCALE GENOMIC DNA]</scope>
    <source>
        <strain evidence="21">JCM 17066</strain>
    </source>
</reference>
<evidence type="ECO:0000256" key="8">
    <source>
        <dbReference type="ARBA" id="ARBA00023004"/>
    </source>
</evidence>
<dbReference type="InterPro" id="IPR039426">
    <property type="entry name" value="TonB-dep_rcpt-like"/>
</dbReference>
<feature type="compositionally biased region" description="Basic and acidic residues" evidence="16">
    <location>
        <begin position="42"/>
        <end position="55"/>
    </location>
</feature>
<keyword evidence="5" id="KW-0410">Iron transport</keyword>
<gene>
    <name evidence="20" type="ORF">ACFPM8_20875</name>
</gene>
<evidence type="ECO:0000256" key="12">
    <source>
        <dbReference type="ARBA" id="ARBA00023170"/>
    </source>
</evidence>
<evidence type="ECO:0000256" key="11">
    <source>
        <dbReference type="ARBA" id="ARBA00023136"/>
    </source>
</evidence>
<evidence type="ECO:0000256" key="10">
    <source>
        <dbReference type="ARBA" id="ARBA00023077"/>
    </source>
</evidence>
<dbReference type="InterPro" id="IPR000531">
    <property type="entry name" value="Beta-barrel_TonB"/>
</dbReference>
<evidence type="ECO:0000256" key="15">
    <source>
        <dbReference type="RuleBase" id="RU003357"/>
    </source>
</evidence>
<accession>A0ABW0MH52</accession>
<keyword evidence="3 14" id="KW-0813">Transport</keyword>
<evidence type="ECO:0000256" key="2">
    <source>
        <dbReference type="ARBA" id="ARBA00009810"/>
    </source>
</evidence>
<comment type="caution">
    <text evidence="20">The sequence shown here is derived from an EMBL/GenBank/DDBJ whole genome shotgun (WGS) entry which is preliminary data.</text>
</comment>
<evidence type="ECO:0000259" key="18">
    <source>
        <dbReference type="Pfam" id="PF00593"/>
    </source>
</evidence>
<evidence type="ECO:0000256" key="4">
    <source>
        <dbReference type="ARBA" id="ARBA00022452"/>
    </source>
</evidence>
<evidence type="ECO:0000259" key="19">
    <source>
        <dbReference type="Pfam" id="PF07715"/>
    </source>
</evidence>
<feature type="domain" description="TonB-dependent receptor plug" evidence="19">
    <location>
        <begin position="65"/>
        <end position="163"/>
    </location>
</feature>
<dbReference type="CDD" id="cd01347">
    <property type="entry name" value="ligand_gated_channel"/>
    <property type="match status" value="1"/>
</dbReference>
<proteinExistence type="inferred from homology"/>
<evidence type="ECO:0000256" key="5">
    <source>
        <dbReference type="ARBA" id="ARBA00022496"/>
    </source>
</evidence>
<organism evidence="20 21">
    <name type="scientific">Paraherbaspirillum soli</name>
    <dbReference type="NCBI Taxonomy" id="631222"/>
    <lineage>
        <taxon>Bacteria</taxon>
        <taxon>Pseudomonadati</taxon>
        <taxon>Pseudomonadota</taxon>
        <taxon>Betaproteobacteria</taxon>
        <taxon>Burkholderiales</taxon>
        <taxon>Oxalobacteraceae</taxon>
        <taxon>Paraherbaspirillum</taxon>
    </lineage>
</organism>
<dbReference type="PANTHER" id="PTHR32552">
    <property type="entry name" value="FERRICHROME IRON RECEPTOR-RELATED"/>
    <property type="match status" value="1"/>
</dbReference>
<dbReference type="SUPFAM" id="SSF56935">
    <property type="entry name" value="Porins"/>
    <property type="match status" value="1"/>
</dbReference>
<evidence type="ECO:0000256" key="14">
    <source>
        <dbReference type="PROSITE-ProRule" id="PRU01360"/>
    </source>
</evidence>
<keyword evidence="21" id="KW-1185">Reference proteome</keyword>
<dbReference type="PROSITE" id="PS52016">
    <property type="entry name" value="TONB_DEPENDENT_REC_3"/>
    <property type="match status" value="1"/>
</dbReference>
<feature type="region of interest" description="Disordered" evidence="16">
    <location>
        <begin position="533"/>
        <end position="557"/>
    </location>
</feature>
<evidence type="ECO:0000256" key="9">
    <source>
        <dbReference type="ARBA" id="ARBA00023065"/>
    </source>
</evidence>
<keyword evidence="11 14" id="KW-0472">Membrane</keyword>
<dbReference type="Gene3D" id="2.170.130.10">
    <property type="entry name" value="TonB-dependent receptor, plug domain"/>
    <property type="match status" value="1"/>
</dbReference>
<feature type="region of interest" description="Disordered" evidence="16">
    <location>
        <begin position="35"/>
        <end position="55"/>
    </location>
</feature>
<evidence type="ECO:0000256" key="16">
    <source>
        <dbReference type="SAM" id="MobiDB-lite"/>
    </source>
</evidence>
<keyword evidence="6 14" id="KW-0812">Transmembrane</keyword>
<evidence type="ECO:0000256" key="3">
    <source>
        <dbReference type="ARBA" id="ARBA00022448"/>
    </source>
</evidence>
<feature type="signal peptide" evidence="17">
    <location>
        <begin position="1"/>
        <end position="28"/>
    </location>
</feature>
<sequence length="754" mass="80038">MDRRLNPIAATLLAAFAMPVALQQSACAQTAQASETALPEVTVRDSAEAPYKTEKAASPKFTAPLLETPKSITVIPAEVIQQTGATSLVEALRTTPGITFGAGEGGNPIGDRPFIRGYDAGANTFVDGVRDTGSQTREIFDIEAVEVVKGSDGAFGGRGAAGGSVNLITKAPKKENFSSANIGVGTDNYKRAAVDGNYLLGDNAAIRLNAMVHDANVPGRGQVDVSRWGFAPSLKLGLNSPTSVILSYYHMQSDDLPDYSTPYKNSGAGRTKANPDAPVNVGRQFYGLTGRDFRKTQADIGTVQVQHDFGDSLVFSNTTRYGRSTNNYIVTNPDDSAGNVANGKLWRSSKNRDASTETATNQANLSGKFATGSVKHSFSTGLEISREQTSVGGYALLPASGVSGRPCNTAAFASGDCTSLNNPNPSDKWSGTILRSPTVTQTTTNTRSVYAFDTLELSKQWLANLGLRYDSYSTTASTPAYIRTVPNGNGQGANAVGATVPGVTVKNDANFWNYQAALIYKLTPDASVYGSYSTASTPSGVSTGDGSDNISAANQNLAPERSHTYEIGTKWDVLHKKLSLTAAVFRTEKNNARVPIDANTVATAGKQKVDGLELGIAGNLTDKWQVFGGYTYLDSALVDNGSFGTNAANNGNQFPNTAKNSFSLWSTYQVLPKLTVGGGAFYMSHVFGNAANTLYVPSYTRFDAMASYVLNRHVTLQLNVQNLTNKLYYDQGYAAHYAHQAPARSAVLSANLVF</sequence>
<keyword evidence="13 14" id="KW-0998">Cell outer membrane</keyword>
<keyword evidence="7 17" id="KW-0732">Signal</keyword>
<keyword evidence="10 15" id="KW-0798">TonB box</keyword>
<evidence type="ECO:0000256" key="13">
    <source>
        <dbReference type="ARBA" id="ARBA00023237"/>
    </source>
</evidence>
<keyword evidence="12 20" id="KW-0675">Receptor</keyword>
<dbReference type="EMBL" id="JBHSMT010000031">
    <property type="protein sequence ID" value="MFC5476427.1"/>
    <property type="molecule type" value="Genomic_DNA"/>
</dbReference>
<dbReference type="RefSeq" id="WP_379000618.1">
    <property type="nucleotide sequence ID" value="NZ_JBHSMT010000031.1"/>
</dbReference>
<evidence type="ECO:0000256" key="6">
    <source>
        <dbReference type="ARBA" id="ARBA00022692"/>
    </source>
</evidence>
<keyword evidence="4 14" id="KW-1134">Transmembrane beta strand</keyword>
<feature type="domain" description="TonB-dependent receptor-like beta-barrel" evidence="18">
    <location>
        <begin position="257"/>
        <end position="723"/>
    </location>
</feature>
<evidence type="ECO:0000313" key="21">
    <source>
        <dbReference type="Proteomes" id="UP001596045"/>
    </source>
</evidence>
<dbReference type="PANTHER" id="PTHR32552:SF89">
    <property type="entry name" value="CATECHOLATE SIDEROPHORE RECEPTOR FIU"/>
    <property type="match status" value="1"/>
</dbReference>
<keyword evidence="8" id="KW-0408">Iron</keyword>
<evidence type="ECO:0000256" key="7">
    <source>
        <dbReference type="ARBA" id="ARBA00022729"/>
    </source>
</evidence>
<dbReference type="Gene3D" id="2.40.170.20">
    <property type="entry name" value="TonB-dependent receptor, beta-barrel domain"/>
    <property type="match status" value="1"/>
</dbReference>
<evidence type="ECO:0000256" key="17">
    <source>
        <dbReference type="SAM" id="SignalP"/>
    </source>
</evidence>
<comment type="subcellular location">
    <subcellularLocation>
        <location evidence="1 14">Cell outer membrane</location>
        <topology evidence="1 14">Multi-pass membrane protein</topology>
    </subcellularLocation>
</comment>
<evidence type="ECO:0000256" key="1">
    <source>
        <dbReference type="ARBA" id="ARBA00004571"/>
    </source>
</evidence>
<dbReference type="InterPro" id="IPR012910">
    <property type="entry name" value="Plug_dom"/>
</dbReference>
<feature type="chain" id="PRO_5045338410" evidence="17">
    <location>
        <begin position="29"/>
        <end position="754"/>
    </location>
</feature>
<keyword evidence="9" id="KW-0406">Ion transport</keyword>